<dbReference type="PANTHER" id="PTHR22956:SF14">
    <property type="entry name" value="BRCT DOMAIN-CONTAINING PROTEIN"/>
    <property type="match status" value="1"/>
</dbReference>
<dbReference type="SUPFAM" id="SSF52113">
    <property type="entry name" value="BRCT domain"/>
    <property type="match status" value="1"/>
</dbReference>
<protein>
    <recommendedName>
        <fullName evidence="4">BRCT domain-containing protein</fullName>
    </recommendedName>
</protein>
<dbReference type="Gene3D" id="3.40.50.10190">
    <property type="entry name" value="BRCT domain"/>
    <property type="match status" value="1"/>
</dbReference>
<dbReference type="OrthoDB" id="5830563at2759"/>
<evidence type="ECO:0000256" key="3">
    <source>
        <dbReference type="SAM" id="SignalP"/>
    </source>
</evidence>
<dbReference type="SMART" id="SM00453">
    <property type="entry name" value="WSN"/>
    <property type="match status" value="1"/>
</dbReference>
<evidence type="ECO:0000259" key="4">
    <source>
        <dbReference type="PROSITE" id="PS50172"/>
    </source>
</evidence>
<dbReference type="PROSITE" id="PS50297">
    <property type="entry name" value="ANK_REP_REGION"/>
    <property type="match status" value="1"/>
</dbReference>
<feature type="chain" id="PRO_5003403848" description="BRCT domain-containing protein" evidence="3">
    <location>
        <begin position="21"/>
        <end position="1196"/>
    </location>
</feature>
<feature type="transmembrane region" description="Helical" evidence="2">
    <location>
        <begin position="790"/>
        <end position="816"/>
    </location>
</feature>
<dbReference type="InterPro" id="IPR036770">
    <property type="entry name" value="Ankyrin_rpt-contain_sf"/>
</dbReference>
<dbReference type="InterPro" id="IPR001357">
    <property type="entry name" value="BRCT_dom"/>
</dbReference>
<dbReference type="HOGENOM" id="CLU_002600_0_0_1"/>
<dbReference type="InterPro" id="IPR002110">
    <property type="entry name" value="Ankyrin_rpt"/>
</dbReference>
<feature type="signal peptide" evidence="3">
    <location>
        <begin position="1"/>
        <end position="20"/>
    </location>
</feature>
<dbReference type="EMBL" id="GL379790">
    <property type="protein sequence ID" value="EGT49571.1"/>
    <property type="molecule type" value="Genomic_DNA"/>
</dbReference>
<dbReference type="InterPro" id="IPR036420">
    <property type="entry name" value="BRCT_dom_sf"/>
</dbReference>
<evidence type="ECO:0000256" key="2">
    <source>
        <dbReference type="SAM" id="Phobius"/>
    </source>
</evidence>
<dbReference type="InterPro" id="IPR053345">
    <property type="entry name" value="Ankyrin_repeat-containing"/>
</dbReference>
<sequence length="1196" mass="135169">MLIWAIVFHISLGLTEGAQAKTDLELFASNLQILSRITNAIALQAGAIQKSIPSREVVAELLKVNPKHFDPIVGVEAQNAIKTLTKLKDGMKSVSRDSLPSDADNEKLKKQLEGVVESMQSPDDWSEKGDIASKNLEKMLTGLSNTPSTYEQKCPMSIVSKAGKLAGIYRNYSDPNDMNNINDFSNELGDFVECYTSILDYGESVRKLANDSTITEYDSALNIAKETPEALNDLSKRMEALKMIVASISTVWDHKAELQGSLGDQILKTYTAHKQHSEAMEPPLPSFTIAFFEPKELGYVFNDLKSSWFKKHVVRGASTHQLEKSLAPIHEISKSFVDLESAWKPIHQVDFSEKSYAAMPGVAKHLDRLEKLVQIPAISFHMSDFLNSQAKHLEVCKQQSHDDFSKTIEKFTKQEAYKISVTAAIHGLSTFLNDVMKQHEGFQNMPKIANCSQKMMENPNNMDVSLRIGHMAYQFNMCTFPEKIKFVPFFDLFETLHQKQLAIFGALKAFNGNPASQNQITFKDVIDKSKVLDGMKCLREKKFDSDNVLKIADFLVKLRTFPDDSTVDFVIAYLDKIAKVKTALESTRKQIQAVGRRSKRDTKNTNNPVLLMKNSKIQAENIAVCTLALWNLIEIRSKKRDLLSVGNSFNDNVTDLMRSAKVIDNFIDPKENIKELLKQADEINVISKKLRSQSLLNMSTIFQDVGNIRGVVGNREAVWSLARQNKNDKTYQVAIPEWKTLAEVNLDFTMYHSRIKDGHSTVAGLLEYFDQIFGHAKPLEPKTIVVENPLSWIVICGTLVGGILIFLVICATVYGFTASGREKYKNIYLYYFGKPEDFEKRWRYSAFADSENGKNALLDACREINKTNVLKWLKKGAYVNAYNKFGNTALHVAANSGHADIVEVLIHHGADMTLLNHKNRTPEQYVPAAEIPTMNQKDQARFTKTQLLLIKNRRKKFRKSVPLIFPVSSYHVYVDRGAEGKEMDAFLEAFKSIATLEIDGQNITHVIVKVDASGILETTDFELLNFIFKGAIIMRHTWMKACLENKQAINHDSLYLVEKVKYNGVVYDTIPKWSNAMAKAEMPYLHGVFAVIVGQKYDNVSIIHTMITEQGGNMCVDEFPQKAGFNIGSHPYLHAHLGPLFVIHDGTEPLLEYRNDKDKMYTFFTEEEFMAFMLKREINKDTSANPITVWKNSEND</sequence>
<evidence type="ECO:0000256" key="1">
    <source>
        <dbReference type="PROSITE-ProRule" id="PRU00023"/>
    </source>
</evidence>
<dbReference type="PANTHER" id="PTHR22956">
    <property type="entry name" value="ANKYRIN REPEAT-CONTAINING PROTEIN F37A4.4-RELATED-RELATED"/>
    <property type="match status" value="1"/>
</dbReference>
<keyword evidence="3" id="KW-0732">Signal</keyword>
<proteinExistence type="predicted"/>
<evidence type="ECO:0000313" key="5">
    <source>
        <dbReference type="EMBL" id="EGT49571.1"/>
    </source>
</evidence>
<dbReference type="Proteomes" id="UP000008068">
    <property type="component" value="Unassembled WGS sequence"/>
</dbReference>
<dbReference type="AlphaFoldDB" id="G0MDR7"/>
<feature type="repeat" description="ANK" evidence="1">
    <location>
        <begin position="885"/>
        <end position="917"/>
    </location>
</feature>
<dbReference type="STRING" id="135651.G0MDR7"/>
<dbReference type="InterPro" id="IPR003125">
    <property type="entry name" value="WSN"/>
</dbReference>
<dbReference type="PROSITE" id="PS50088">
    <property type="entry name" value="ANK_REPEAT"/>
    <property type="match status" value="1"/>
</dbReference>
<accession>G0MDR7</accession>
<dbReference type="eggNOG" id="KOG4177">
    <property type="taxonomic scope" value="Eukaryota"/>
</dbReference>
<keyword evidence="1" id="KW-0040">ANK repeat</keyword>
<gene>
    <name evidence="5" type="ORF">CAEBREN_28241</name>
</gene>
<dbReference type="PROSITE" id="PS50172">
    <property type="entry name" value="BRCT"/>
    <property type="match status" value="1"/>
</dbReference>
<dbReference type="SMART" id="SM00292">
    <property type="entry name" value="BRCT"/>
    <property type="match status" value="1"/>
</dbReference>
<reference evidence="6" key="1">
    <citation type="submission" date="2011-07" db="EMBL/GenBank/DDBJ databases">
        <authorList>
            <consortium name="Caenorhabditis brenneri Sequencing and Analysis Consortium"/>
            <person name="Wilson R.K."/>
        </authorList>
    </citation>
    <scope>NUCLEOTIDE SEQUENCE [LARGE SCALE GENOMIC DNA]</scope>
    <source>
        <strain evidence="6">PB2801</strain>
    </source>
</reference>
<dbReference type="SUPFAM" id="SSF48403">
    <property type="entry name" value="Ankyrin repeat"/>
    <property type="match status" value="1"/>
</dbReference>
<dbReference type="Pfam" id="PF12796">
    <property type="entry name" value="Ank_2"/>
    <property type="match status" value="1"/>
</dbReference>
<feature type="domain" description="BRCT" evidence="4">
    <location>
        <begin position="982"/>
        <end position="1056"/>
    </location>
</feature>
<dbReference type="InParanoid" id="G0MDR7"/>
<organism evidence="6">
    <name type="scientific">Caenorhabditis brenneri</name>
    <name type="common">Nematode worm</name>
    <dbReference type="NCBI Taxonomy" id="135651"/>
    <lineage>
        <taxon>Eukaryota</taxon>
        <taxon>Metazoa</taxon>
        <taxon>Ecdysozoa</taxon>
        <taxon>Nematoda</taxon>
        <taxon>Chromadorea</taxon>
        <taxon>Rhabditida</taxon>
        <taxon>Rhabditina</taxon>
        <taxon>Rhabditomorpha</taxon>
        <taxon>Rhabditoidea</taxon>
        <taxon>Rhabditidae</taxon>
        <taxon>Peloderinae</taxon>
        <taxon>Caenorhabditis</taxon>
    </lineage>
</organism>
<keyword evidence="2" id="KW-1133">Transmembrane helix</keyword>
<dbReference type="SMART" id="SM00248">
    <property type="entry name" value="ANK"/>
    <property type="match status" value="2"/>
</dbReference>
<keyword evidence="2" id="KW-0472">Membrane</keyword>
<keyword evidence="6" id="KW-1185">Reference proteome</keyword>
<name>G0MDR7_CAEBE</name>
<evidence type="ECO:0000313" key="6">
    <source>
        <dbReference type="Proteomes" id="UP000008068"/>
    </source>
</evidence>
<dbReference type="Pfam" id="PF02206">
    <property type="entry name" value="WSN"/>
    <property type="match status" value="1"/>
</dbReference>
<dbReference type="Gene3D" id="1.25.40.20">
    <property type="entry name" value="Ankyrin repeat-containing domain"/>
    <property type="match status" value="1"/>
</dbReference>
<keyword evidence="2" id="KW-0812">Transmembrane</keyword>